<dbReference type="InterPro" id="IPR014710">
    <property type="entry name" value="RmlC-like_jellyroll"/>
</dbReference>
<dbReference type="AlphaFoldDB" id="C8X111"/>
<dbReference type="OrthoDB" id="5343295at2"/>
<evidence type="ECO:0000259" key="2">
    <source>
        <dbReference type="PROSITE" id="PS50943"/>
    </source>
</evidence>
<dbReference type="Proteomes" id="UP000001052">
    <property type="component" value="Chromosome"/>
</dbReference>
<sequence>MSSQAYQEIAPRLRGLREALELETEEMAADLGVDADTVRNYESGAGEIPVSYLFQVAQQYDIDLTVLISGDEAHLHNYSVVRKGRGMSVERRKDYDYKSLAYRFTGRRMEPFLVSVPPKSDDALTFHEHAGQEFIYMLEGRLEIRLGTNTEILDPGDSLYFSSRTPHALRSLSEQPAQFLDVII</sequence>
<dbReference type="InterPro" id="IPR001387">
    <property type="entry name" value="Cro/C1-type_HTH"/>
</dbReference>
<dbReference type="Gene3D" id="2.60.120.10">
    <property type="entry name" value="Jelly Rolls"/>
    <property type="match status" value="1"/>
</dbReference>
<dbReference type="InterPro" id="IPR050807">
    <property type="entry name" value="TransReg_Diox_bact_type"/>
</dbReference>
<feature type="domain" description="HTH cro/C1-type" evidence="2">
    <location>
        <begin position="13"/>
        <end position="67"/>
    </location>
</feature>
<gene>
    <name evidence="3" type="ordered locus">Dret_0817</name>
</gene>
<organism evidence="3 4">
    <name type="scientific">Desulfohalobium retbaense (strain ATCC 49708 / DSM 5692 / JCM 16813 / HR100)</name>
    <dbReference type="NCBI Taxonomy" id="485915"/>
    <lineage>
        <taxon>Bacteria</taxon>
        <taxon>Pseudomonadati</taxon>
        <taxon>Thermodesulfobacteriota</taxon>
        <taxon>Desulfovibrionia</taxon>
        <taxon>Desulfovibrionales</taxon>
        <taxon>Desulfohalobiaceae</taxon>
        <taxon>Desulfohalobium</taxon>
    </lineage>
</organism>
<evidence type="ECO:0000313" key="4">
    <source>
        <dbReference type="Proteomes" id="UP000001052"/>
    </source>
</evidence>
<proteinExistence type="predicted"/>
<name>C8X111_DESRD</name>
<dbReference type="RefSeq" id="WP_015751266.1">
    <property type="nucleotide sequence ID" value="NC_013223.1"/>
</dbReference>
<dbReference type="SMART" id="SM00530">
    <property type="entry name" value="HTH_XRE"/>
    <property type="match status" value="1"/>
</dbReference>
<dbReference type="Gene3D" id="1.10.260.40">
    <property type="entry name" value="lambda repressor-like DNA-binding domains"/>
    <property type="match status" value="1"/>
</dbReference>
<evidence type="ECO:0000313" key="3">
    <source>
        <dbReference type="EMBL" id="ACV68108.1"/>
    </source>
</evidence>
<reference evidence="4" key="1">
    <citation type="submission" date="2009-09" db="EMBL/GenBank/DDBJ databases">
        <title>The complete chromosome of Desulfohalobium retbaense DSM 5692.</title>
        <authorList>
            <consortium name="US DOE Joint Genome Institute (JGI-PGF)"/>
            <person name="Lucas S."/>
            <person name="Copeland A."/>
            <person name="Lapidus A."/>
            <person name="Glavina del Rio T."/>
            <person name="Dalin E."/>
            <person name="Tice H."/>
            <person name="Bruce D."/>
            <person name="Goodwin L."/>
            <person name="Pitluck S."/>
            <person name="Kyrpides N."/>
            <person name="Mavromatis K."/>
            <person name="Ivanova N."/>
            <person name="Mikhailova N."/>
            <person name="Munk A.C."/>
            <person name="Brettin T."/>
            <person name="Detter J.C."/>
            <person name="Han C."/>
            <person name="Tapia R."/>
            <person name="Larimer F."/>
            <person name="Land M."/>
            <person name="Hauser L."/>
            <person name="Markowitz V."/>
            <person name="Cheng J.-F."/>
            <person name="Hugenholtz P."/>
            <person name="Woyke T."/>
            <person name="Wu D."/>
            <person name="Spring S."/>
            <person name="Klenk H.-P."/>
            <person name="Eisen J.A."/>
        </authorList>
    </citation>
    <scope>NUCLEOTIDE SEQUENCE [LARGE SCALE GENOMIC DNA]</scope>
    <source>
        <strain evidence="4">DSM 5692</strain>
    </source>
</reference>
<dbReference type="STRING" id="485915.Dret_0817"/>
<dbReference type="InterPro" id="IPR010982">
    <property type="entry name" value="Lambda_DNA-bd_dom_sf"/>
</dbReference>
<dbReference type="InterPro" id="IPR013096">
    <property type="entry name" value="Cupin_2"/>
</dbReference>
<evidence type="ECO:0000256" key="1">
    <source>
        <dbReference type="ARBA" id="ARBA00023125"/>
    </source>
</evidence>
<dbReference type="GO" id="GO:0003700">
    <property type="term" value="F:DNA-binding transcription factor activity"/>
    <property type="evidence" value="ECO:0007669"/>
    <property type="project" value="TreeGrafter"/>
</dbReference>
<dbReference type="PANTHER" id="PTHR46797">
    <property type="entry name" value="HTH-TYPE TRANSCRIPTIONAL REGULATOR"/>
    <property type="match status" value="1"/>
</dbReference>
<dbReference type="InterPro" id="IPR011051">
    <property type="entry name" value="RmlC_Cupin_sf"/>
</dbReference>
<dbReference type="eggNOG" id="COG3837">
    <property type="taxonomic scope" value="Bacteria"/>
</dbReference>
<keyword evidence="4" id="KW-1185">Reference proteome</keyword>
<protein>
    <submittedName>
        <fullName evidence="3">Transcriptional regulator, XRE family</fullName>
    </submittedName>
</protein>
<dbReference type="CDD" id="cd02209">
    <property type="entry name" value="cupin_XRE_C"/>
    <property type="match status" value="1"/>
</dbReference>
<dbReference type="GO" id="GO:0003677">
    <property type="term" value="F:DNA binding"/>
    <property type="evidence" value="ECO:0007669"/>
    <property type="project" value="UniProtKB-KW"/>
</dbReference>
<keyword evidence="1" id="KW-0238">DNA-binding</keyword>
<dbReference type="PANTHER" id="PTHR46797:SF19">
    <property type="entry name" value="BLL2473 PROTEIN"/>
    <property type="match status" value="1"/>
</dbReference>
<dbReference type="EMBL" id="CP001734">
    <property type="protein sequence ID" value="ACV68108.1"/>
    <property type="molecule type" value="Genomic_DNA"/>
</dbReference>
<dbReference type="HOGENOM" id="CLU_085376_3_2_7"/>
<reference evidence="3 4" key="2">
    <citation type="journal article" date="2010" name="Stand. Genomic Sci.">
        <title>Complete genome sequence of Desulfohalobium retbaense type strain (HR(100)).</title>
        <authorList>
            <person name="Spring S."/>
            <person name="Nolan M."/>
            <person name="Lapidus A."/>
            <person name="Glavina Del Rio T."/>
            <person name="Copeland A."/>
            <person name="Tice H."/>
            <person name="Cheng J.F."/>
            <person name="Lucas S."/>
            <person name="Land M."/>
            <person name="Chen F."/>
            <person name="Bruce D."/>
            <person name="Goodwin L."/>
            <person name="Pitluck S."/>
            <person name="Ivanova N."/>
            <person name="Mavromatis K."/>
            <person name="Mikhailova N."/>
            <person name="Pati A."/>
            <person name="Chen A."/>
            <person name="Palaniappan K."/>
            <person name="Hauser L."/>
            <person name="Chang Y.J."/>
            <person name="Jeffries C.D."/>
            <person name="Munk C."/>
            <person name="Kiss H."/>
            <person name="Chain P."/>
            <person name="Han C."/>
            <person name="Brettin T."/>
            <person name="Detter J.C."/>
            <person name="Schuler E."/>
            <person name="Goker M."/>
            <person name="Rohde M."/>
            <person name="Bristow J."/>
            <person name="Eisen J.A."/>
            <person name="Markowitz V."/>
            <person name="Hugenholtz P."/>
            <person name="Kyrpides N.C."/>
            <person name="Klenk H.P."/>
        </authorList>
    </citation>
    <scope>NUCLEOTIDE SEQUENCE [LARGE SCALE GENOMIC DNA]</scope>
    <source>
        <strain evidence="3 4">DSM 5692</strain>
    </source>
</reference>
<dbReference type="Pfam" id="PF07883">
    <property type="entry name" value="Cupin_2"/>
    <property type="match status" value="1"/>
</dbReference>
<accession>C8X111</accession>
<dbReference type="Pfam" id="PF01381">
    <property type="entry name" value="HTH_3"/>
    <property type="match status" value="1"/>
</dbReference>
<dbReference type="CDD" id="cd00093">
    <property type="entry name" value="HTH_XRE"/>
    <property type="match status" value="1"/>
</dbReference>
<dbReference type="GO" id="GO:0005829">
    <property type="term" value="C:cytosol"/>
    <property type="evidence" value="ECO:0007669"/>
    <property type="project" value="TreeGrafter"/>
</dbReference>
<dbReference type="PROSITE" id="PS50943">
    <property type="entry name" value="HTH_CROC1"/>
    <property type="match status" value="1"/>
</dbReference>
<dbReference type="SUPFAM" id="SSF51182">
    <property type="entry name" value="RmlC-like cupins"/>
    <property type="match status" value="1"/>
</dbReference>
<dbReference type="SUPFAM" id="SSF47413">
    <property type="entry name" value="lambda repressor-like DNA-binding domains"/>
    <property type="match status" value="1"/>
</dbReference>
<dbReference type="KEGG" id="drt:Dret_0817"/>